<reference evidence="1 2" key="1">
    <citation type="submission" date="2016-01" db="EMBL/GenBank/DDBJ databases">
        <title>Draft genome of the antarctic isolate Shewanella frigidimarina Ag06-30.</title>
        <authorList>
            <person name="Parmeciano Di Noto G."/>
            <person name="Vazquez S."/>
            <person name="Mac Cormack W."/>
            <person name="Iriarte A."/>
            <person name="Quiroga C."/>
        </authorList>
    </citation>
    <scope>NUCLEOTIDE SEQUENCE [LARGE SCALE GENOMIC DNA]</scope>
    <source>
        <strain evidence="1 2">Ag06-30</strain>
    </source>
</reference>
<sequence length="142" mass="16016">MLTKTVAKNVSGLLQKHSIRASNLIGYNSDLNKTFMSRMLSGEHDFLISKLQILCEALQKLEPSLTVMDLLDENLLTKINGNCLLSAKDLSAQMHEVIIDLIYLEWIEVKKDIPIPVIGDYVFSAHIKRIIPESLFDKSCDV</sequence>
<protein>
    <submittedName>
        <fullName evidence="1">Uncharacterized protein</fullName>
    </submittedName>
</protein>
<dbReference type="RefSeq" id="WP_059743486.1">
    <property type="nucleotide sequence ID" value="NZ_LRDC01000001.1"/>
</dbReference>
<comment type="caution">
    <text evidence="1">The sequence shown here is derived from an EMBL/GenBank/DDBJ whole genome shotgun (WGS) entry which is preliminary data.</text>
</comment>
<gene>
    <name evidence="1" type="ORF">AWJ07_00335</name>
</gene>
<organism evidence="1">
    <name type="scientific">Shewanella frigidimarina</name>
    <dbReference type="NCBI Taxonomy" id="56812"/>
    <lineage>
        <taxon>Bacteria</taxon>
        <taxon>Pseudomonadati</taxon>
        <taxon>Pseudomonadota</taxon>
        <taxon>Gammaproteobacteria</taxon>
        <taxon>Alteromonadales</taxon>
        <taxon>Shewanellaceae</taxon>
        <taxon>Shewanella</taxon>
    </lineage>
</organism>
<evidence type="ECO:0000313" key="1">
    <source>
        <dbReference type="EMBL" id="KVX03063.1"/>
    </source>
</evidence>
<proteinExistence type="predicted"/>
<dbReference type="EMBL" id="LRDC01000001">
    <property type="protein sequence ID" value="KVX03063.1"/>
    <property type="molecule type" value="Genomic_DNA"/>
</dbReference>
<accession>A0A106C2I5</accession>
<name>A0A106C2I5_SHEFR</name>
<dbReference type="AlphaFoldDB" id="A0A106C2I5"/>
<evidence type="ECO:0000313" key="2">
    <source>
        <dbReference type="Proteomes" id="UP000055702"/>
    </source>
</evidence>
<dbReference type="Proteomes" id="UP000055702">
    <property type="component" value="Unassembled WGS sequence"/>
</dbReference>